<sequence>MGKSRKELNFKETNQISETKSGENSEEFESDTEAHIVEVKIPKTFKESQSLPEKGKWRMAMENELKTIKDREVYELVLRPNKNKVLGTKWVYTLKKDILGNIKSYKARLV</sequence>
<gene>
    <name evidence="2" type="ORF">RF55_24653</name>
</gene>
<evidence type="ECO:0000313" key="3">
    <source>
        <dbReference type="Proteomes" id="UP000036403"/>
    </source>
</evidence>
<dbReference type="OrthoDB" id="439192at2759"/>
<name>A0A0J7JUN1_LASNI</name>
<keyword evidence="3" id="KW-1185">Reference proteome</keyword>
<evidence type="ECO:0000256" key="1">
    <source>
        <dbReference type="SAM" id="MobiDB-lite"/>
    </source>
</evidence>
<dbReference type="PaxDb" id="67767-A0A0J7JUN1"/>
<protein>
    <submittedName>
        <fullName evidence="2">Gag-protease-integrase-rt-r polyprotein</fullName>
    </submittedName>
</protein>
<feature type="compositionally biased region" description="Basic and acidic residues" evidence="1">
    <location>
        <begin position="1"/>
        <end position="10"/>
    </location>
</feature>
<evidence type="ECO:0000313" key="2">
    <source>
        <dbReference type="EMBL" id="KMQ81963.1"/>
    </source>
</evidence>
<dbReference type="EMBL" id="LBMM01029914">
    <property type="protein sequence ID" value="KMQ81963.1"/>
    <property type="molecule type" value="Genomic_DNA"/>
</dbReference>
<reference evidence="2 3" key="1">
    <citation type="submission" date="2015-04" db="EMBL/GenBank/DDBJ databases">
        <title>Lasius niger genome sequencing.</title>
        <authorList>
            <person name="Konorov E.A."/>
            <person name="Nikitin M.A."/>
            <person name="Kirill M.V."/>
            <person name="Chang P."/>
        </authorList>
    </citation>
    <scope>NUCLEOTIDE SEQUENCE [LARGE SCALE GENOMIC DNA]</scope>
    <source>
        <tissue evidence="2">Whole</tissue>
    </source>
</reference>
<accession>A0A0J7JUN1</accession>
<dbReference type="GO" id="GO:0008233">
    <property type="term" value="F:peptidase activity"/>
    <property type="evidence" value="ECO:0007669"/>
    <property type="project" value="UniProtKB-KW"/>
</dbReference>
<keyword evidence="2" id="KW-0378">Hydrolase</keyword>
<proteinExistence type="predicted"/>
<dbReference type="GO" id="GO:0006508">
    <property type="term" value="P:proteolysis"/>
    <property type="evidence" value="ECO:0007669"/>
    <property type="project" value="UniProtKB-KW"/>
</dbReference>
<dbReference type="STRING" id="67767.A0A0J7JUN1"/>
<comment type="caution">
    <text evidence="2">The sequence shown here is derived from an EMBL/GenBank/DDBJ whole genome shotgun (WGS) entry which is preliminary data.</text>
</comment>
<keyword evidence="2" id="KW-0645">Protease</keyword>
<dbReference type="AlphaFoldDB" id="A0A0J7JUN1"/>
<dbReference type="Proteomes" id="UP000036403">
    <property type="component" value="Unassembled WGS sequence"/>
</dbReference>
<feature type="non-terminal residue" evidence="2">
    <location>
        <position position="110"/>
    </location>
</feature>
<feature type="region of interest" description="Disordered" evidence="1">
    <location>
        <begin position="1"/>
        <end position="31"/>
    </location>
</feature>
<organism evidence="2 3">
    <name type="scientific">Lasius niger</name>
    <name type="common">Black garden ant</name>
    <dbReference type="NCBI Taxonomy" id="67767"/>
    <lineage>
        <taxon>Eukaryota</taxon>
        <taxon>Metazoa</taxon>
        <taxon>Ecdysozoa</taxon>
        <taxon>Arthropoda</taxon>
        <taxon>Hexapoda</taxon>
        <taxon>Insecta</taxon>
        <taxon>Pterygota</taxon>
        <taxon>Neoptera</taxon>
        <taxon>Endopterygota</taxon>
        <taxon>Hymenoptera</taxon>
        <taxon>Apocrita</taxon>
        <taxon>Aculeata</taxon>
        <taxon>Formicoidea</taxon>
        <taxon>Formicidae</taxon>
        <taxon>Formicinae</taxon>
        <taxon>Lasius</taxon>
        <taxon>Lasius</taxon>
    </lineage>
</organism>